<organism evidence="1 2">
    <name type="scientific">Pleuronectes platessa</name>
    <name type="common">European plaice</name>
    <dbReference type="NCBI Taxonomy" id="8262"/>
    <lineage>
        <taxon>Eukaryota</taxon>
        <taxon>Metazoa</taxon>
        <taxon>Chordata</taxon>
        <taxon>Craniata</taxon>
        <taxon>Vertebrata</taxon>
        <taxon>Euteleostomi</taxon>
        <taxon>Actinopterygii</taxon>
        <taxon>Neopterygii</taxon>
        <taxon>Teleostei</taxon>
        <taxon>Neoteleostei</taxon>
        <taxon>Acanthomorphata</taxon>
        <taxon>Carangaria</taxon>
        <taxon>Pleuronectiformes</taxon>
        <taxon>Pleuronectoidei</taxon>
        <taxon>Pleuronectidae</taxon>
        <taxon>Pleuronectes</taxon>
    </lineage>
</organism>
<dbReference type="AlphaFoldDB" id="A0A9N7Z2V8"/>
<dbReference type="Proteomes" id="UP001153269">
    <property type="component" value="Unassembled WGS sequence"/>
</dbReference>
<gene>
    <name evidence="1" type="ORF">PLEPLA_LOCUS35561</name>
</gene>
<evidence type="ECO:0000313" key="1">
    <source>
        <dbReference type="EMBL" id="CAB1447893.1"/>
    </source>
</evidence>
<proteinExistence type="predicted"/>
<sequence length="99" mass="11222">MNMQMGKTGIEPPIFWLEDDRSTPFSSSFMAPLFHLEIFVLLCSHIGFFGAWRSSAESPEALTRTYAYKDLQRFPRGSPEVLQRFSRGSPESTLCLKAA</sequence>
<evidence type="ECO:0000313" key="2">
    <source>
        <dbReference type="Proteomes" id="UP001153269"/>
    </source>
</evidence>
<reference evidence="1" key="1">
    <citation type="submission" date="2020-03" db="EMBL/GenBank/DDBJ databases">
        <authorList>
            <person name="Weist P."/>
        </authorList>
    </citation>
    <scope>NUCLEOTIDE SEQUENCE</scope>
</reference>
<keyword evidence="2" id="KW-1185">Reference proteome</keyword>
<accession>A0A9N7Z2V8</accession>
<name>A0A9N7Z2V8_PLEPL</name>
<dbReference type="EMBL" id="CADEAL010003959">
    <property type="protein sequence ID" value="CAB1447893.1"/>
    <property type="molecule type" value="Genomic_DNA"/>
</dbReference>
<comment type="caution">
    <text evidence="1">The sequence shown here is derived from an EMBL/GenBank/DDBJ whole genome shotgun (WGS) entry which is preliminary data.</text>
</comment>
<protein>
    <submittedName>
        <fullName evidence="1">Uncharacterized protein</fullName>
    </submittedName>
</protein>